<dbReference type="PANTHER" id="PTHR12276:SF45">
    <property type="entry name" value="CLATHRIN INTERACTOR 1"/>
    <property type="match status" value="1"/>
</dbReference>
<dbReference type="InterPro" id="IPR008942">
    <property type="entry name" value="ENTH_VHS"/>
</dbReference>
<proteinExistence type="predicted"/>
<dbReference type="SMART" id="SM00273">
    <property type="entry name" value="ENTH"/>
    <property type="match status" value="1"/>
</dbReference>
<dbReference type="SUPFAM" id="SSF48464">
    <property type="entry name" value="ENTH/VHS domain"/>
    <property type="match status" value="2"/>
</dbReference>
<dbReference type="OrthoDB" id="4033880at2759"/>
<comment type="caution">
    <text evidence="3">The sequence shown here is derived from an EMBL/GenBank/DDBJ whole genome shotgun (WGS) entry which is preliminary data.</text>
</comment>
<dbReference type="Pfam" id="PF10193">
    <property type="entry name" value="Telomere_reg-2"/>
    <property type="match status" value="1"/>
</dbReference>
<feature type="region of interest" description="Disordered" evidence="1">
    <location>
        <begin position="218"/>
        <end position="348"/>
    </location>
</feature>
<dbReference type="CDD" id="cd16989">
    <property type="entry name" value="ENTH_EpsinR"/>
    <property type="match status" value="1"/>
</dbReference>
<keyword evidence="4" id="KW-1185">Reference proteome</keyword>
<feature type="compositionally biased region" description="Basic and acidic residues" evidence="1">
    <location>
        <begin position="255"/>
        <end position="270"/>
    </location>
</feature>
<evidence type="ECO:0000313" key="3">
    <source>
        <dbReference type="EMBL" id="GBP44127.1"/>
    </source>
</evidence>
<dbReference type="Gene3D" id="1.25.40.90">
    <property type="match status" value="1"/>
</dbReference>
<name>A0A4C1W1X8_EUMVA</name>
<dbReference type="Gene3D" id="1.25.40.720">
    <property type="entry name" value="Telomere length regulation protein 2, C-terminal domain"/>
    <property type="match status" value="2"/>
</dbReference>
<dbReference type="EMBL" id="BGZK01000447">
    <property type="protein sequence ID" value="GBP44127.1"/>
    <property type="molecule type" value="Genomic_DNA"/>
</dbReference>
<dbReference type="InterPro" id="IPR013809">
    <property type="entry name" value="ENTH"/>
</dbReference>
<evidence type="ECO:0000259" key="2">
    <source>
        <dbReference type="PROSITE" id="PS50942"/>
    </source>
</evidence>
<dbReference type="STRING" id="151549.A0A4C1W1X8"/>
<dbReference type="PANTHER" id="PTHR12276">
    <property type="entry name" value="EPSIN/ENT-RELATED"/>
    <property type="match status" value="1"/>
</dbReference>
<dbReference type="GO" id="GO:0005768">
    <property type="term" value="C:endosome"/>
    <property type="evidence" value="ECO:0007669"/>
    <property type="project" value="TreeGrafter"/>
</dbReference>
<dbReference type="Proteomes" id="UP000299102">
    <property type="component" value="Unassembled WGS sequence"/>
</dbReference>
<evidence type="ECO:0000313" key="4">
    <source>
        <dbReference type="Proteomes" id="UP000299102"/>
    </source>
</evidence>
<dbReference type="InterPro" id="IPR019337">
    <property type="entry name" value="Telomere_length_regulation_dom"/>
</dbReference>
<dbReference type="FunFam" id="1.25.40.90:FF:000006">
    <property type="entry name" value="Clathrin interactor 1"/>
    <property type="match status" value="1"/>
</dbReference>
<dbReference type="GO" id="GO:0006897">
    <property type="term" value="P:endocytosis"/>
    <property type="evidence" value="ECO:0007669"/>
    <property type="project" value="TreeGrafter"/>
</dbReference>
<reference evidence="3 4" key="1">
    <citation type="journal article" date="2019" name="Commun. Biol.">
        <title>The bagworm genome reveals a unique fibroin gene that provides high tensile strength.</title>
        <authorList>
            <person name="Kono N."/>
            <person name="Nakamura H."/>
            <person name="Ohtoshi R."/>
            <person name="Tomita M."/>
            <person name="Numata K."/>
            <person name="Arakawa K."/>
        </authorList>
    </citation>
    <scope>NUCLEOTIDE SEQUENCE [LARGE SCALE GENOMIC DNA]</scope>
</reference>
<sequence>MDRFISMWKVRELADKVTNVVMNYTEVEGKVREATSDEAWGPTGQQMQELAMATFTYEHFPEVMSMLWRRMLHDNKAHWRRTYKYLIVADPCCGQLHYSTKKGRIDSVVKQVQFLTAEAGAFAVAFHLCLLLLSYLVRNGSERVVTSAREHIYDLRSLENYSYVDELGKDQGINVRHKVRELIDFIQDDDKLREERKKAKKNKDKYIGMSSEAIVMGSRGGSGGWGEYSDRANQWDEPKERHDEDEYEREDSDGEYGRRPNKENIYRDSVEPPGSPGGGARGVGSVRVPNTEEPRSLSISLRSPAKTKQPSPIKKIDLGAAANYGKSSGTTAPPPTAATPASASQNNSQQLLDDLFKTCSPTPAEQNINIHDGRLIVEDDFDPRAEEMKTDLNKHTNEFGDFANAFAAPEPNANDGFADFSSAFNNNNNVNDNLVAPAHNTVASSNLDLLSDLSPPPLNIPNLSSTMDSLSGQLSATTLNPSIPPQGYQAFEDVKTSRQDLAATLKNLTQTIDAIGTIKSELEKDQIKKCFNSVFDCLPGPMTVQKLCKIDKEEINTEVIDLYSRALTEIAGILLYQWPVLKEHILKLFSVEENFYFIKESLTVTSEILKIEKNRIVLEALACILEEYVKSDCIFVAIVECCNVINLNDKGDVKSEWLNFVQILVTLPERIANKLEKNSPMCFSYENYSYNLIFHTVRAMDFMTESSFYQYSKYDVSCLSYLLSKLITNYGTAGNSEPVTKFINIIIGWAIGDYPDPKKFARQKLIQRMLFHLSRQAIEVLSIKILSSCPIHYGKEPQPILGIFGDNIDNSKDWNQIFCYKIHTLAVPKTIHDTVLVENLISYLSTSKKALEILSDFIIRLSTIWADVKSFNASNVVQHVFTSQLLILSVKYCCFLSKKLEIAWSTNKLKYILFKGMSKHLDSLNQEIRAAGMTALEIILAVLEPKSDENALQFDYSEMSEQSQEINRCLEEIGRKCLIDPTFIPPKKVETKHVNVKEILDFVAQKVYWNCDKFVNNTITTSAVKTQEQTKEIVKTIIADKLISLKKQQHQIMDTLDSDDDLQPYDMSNDLPLSADRRPAYLRDLIEKINEAKDFEDFEACLEVSEELVTKQLRNNDPKLAIDLLDLFVHLECKFSIDDFDSIRFNTAVAIVCARPEVCANHLCSEFHADIGRFSIATKLLMLDILSEAANRLADVRPSKDIIQKENEIITKAEENVPAEEVIRRRLINKTRYFHSKRPHPFAKAKKNIFANVSDHFFFPLVYGFGKKQLTLSYHNMKQDTDNILLLKYLSVIGNIVLASKNCPKCSKYCYEIIEIIMYLRYNSEPKIQMAVMGMVASIILALPNLILKSEFYDPMMEIRSWLTDCLTNFDLTMKLGGPKSEAAIFAGQVLYLLEKAFAEDDVGFGF</sequence>
<feature type="domain" description="ENTH" evidence="2">
    <location>
        <begin position="19"/>
        <end position="196"/>
    </location>
</feature>
<evidence type="ECO:0000256" key="1">
    <source>
        <dbReference type="SAM" id="MobiDB-lite"/>
    </source>
</evidence>
<feature type="compositionally biased region" description="Polar residues" evidence="1">
    <location>
        <begin position="297"/>
        <end position="310"/>
    </location>
</feature>
<gene>
    <name evidence="3" type="primary">CLINT1</name>
    <name evidence="3" type="ORF">EVAR_81448_1</name>
</gene>
<dbReference type="GO" id="GO:0030125">
    <property type="term" value="C:clathrin vesicle coat"/>
    <property type="evidence" value="ECO:0007669"/>
    <property type="project" value="TreeGrafter"/>
</dbReference>
<feature type="compositionally biased region" description="Basic and acidic residues" evidence="1">
    <location>
        <begin position="228"/>
        <end position="244"/>
    </location>
</feature>
<dbReference type="GO" id="GO:0030276">
    <property type="term" value="F:clathrin binding"/>
    <property type="evidence" value="ECO:0007669"/>
    <property type="project" value="TreeGrafter"/>
</dbReference>
<accession>A0A4C1W1X8</accession>
<organism evidence="3 4">
    <name type="scientific">Eumeta variegata</name>
    <name type="common">Bagworm moth</name>
    <name type="synonym">Eumeta japonica</name>
    <dbReference type="NCBI Taxonomy" id="151549"/>
    <lineage>
        <taxon>Eukaryota</taxon>
        <taxon>Metazoa</taxon>
        <taxon>Ecdysozoa</taxon>
        <taxon>Arthropoda</taxon>
        <taxon>Hexapoda</taxon>
        <taxon>Insecta</taxon>
        <taxon>Pterygota</taxon>
        <taxon>Neoptera</taxon>
        <taxon>Endopterygota</taxon>
        <taxon>Lepidoptera</taxon>
        <taxon>Glossata</taxon>
        <taxon>Ditrysia</taxon>
        <taxon>Tineoidea</taxon>
        <taxon>Psychidae</taxon>
        <taxon>Oiketicinae</taxon>
        <taxon>Eumeta</taxon>
    </lineage>
</organism>
<dbReference type="GO" id="GO:0005886">
    <property type="term" value="C:plasma membrane"/>
    <property type="evidence" value="ECO:0007669"/>
    <property type="project" value="TreeGrafter"/>
</dbReference>
<protein>
    <submittedName>
        <fullName evidence="3">Clathrin interactor 1</fullName>
    </submittedName>
</protein>
<dbReference type="GO" id="GO:0005543">
    <property type="term" value="F:phospholipid binding"/>
    <property type="evidence" value="ECO:0007669"/>
    <property type="project" value="TreeGrafter"/>
</dbReference>
<dbReference type="Pfam" id="PF01417">
    <property type="entry name" value="ENTH"/>
    <property type="match status" value="1"/>
</dbReference>
<dbReference type="PROSITE" id="PS50942">
    <property type="entry name" value="ENTH"/>
    <property type="match status" value="1"/>
</dbReference>
<dbReference type="InterPro" id="IPR038528">
    <property type="entry name" value="TEL2_C_sf"/>
</dbReference>
<feature type="compositionally biased region" description="Acidic residues" evidence="1">
    <location>
        <begin position="245"/>
        <end position="254"/>
    </location>
</feature>